<reference evidence="2" key="1">
    <citation type="journal article" date="2021" name="Proc. Natl. Acad. Sci. U.S.A.">
        <title>A Catalog of Tens of Thousands of Viruses from Human Metagenomes Reveals Hidden Associations with Chronic Diseases.</title>
        <authorList>
            <person name="Tisza M.J."/>
            <person name="Buck C.B."/>
        </authorList>
    </citation>
    <scope>NUCLEOTIDE SEQUENCE</scope>
    <source>
        <strain evidence="2">CtG4L18</strain>
    </source>
</reference>
<keyword evidence="1" id="KW-0812">Transmembrane</keyword>
<organism evidence="2">
    <name type="scientific">Podoviridae sp. ctG4L18</name>
    <dbReference type="NCBI Taxonomy" id="2825234"/>
    <lineage>
        <taxon>Viruses</taxon>
        <taxon>Duplodnaviria</taxon>
        <taxon>Heunggongvirae</taxon>
        <taxon>Uroviricota</taxon>
        <taxon>Caudoviricetes</taxon>
    </lineage>
</organism>
<evidence type="ECO:0000256" key="1">
    <source>
        <dbReference type="SAM" id="Phobius"/>
    </source>
</evidence>
<feature type="transmembrane region" description="Helical" evidence="1">
    <location>
        <begin position="15"/>
        <end position="42"/>
    </location>
</feature>
<protein>
    <submittedName>
        <fullName evidence="2">Uncharacterized protein</fullName>
    </submittedName>
</protein>
<sequence>MLYSVDTLLKVHGVFPLYIFIIIYDKIKYICSILIDNILVLFTIRL</sequence>
<dbReference type="EMBL" id="BK016114">
    <property type="protein sequence ID" value="DAF96211.1"/>
    <property type="molecule type" value="Genomic_DNA"/>
</dbReference>
<accession>A0A8S5UP50</accession>
<keyword evidence="1" id="KW-1133">Transmembrane helix</keyword>
<evidence type="ECO:0000313" key="2">
    <source>
        <dbReference type="EMBL" id="DAF96211.1"/>
    </source>
</evidence>
<proteinExistence type="predicted"/>
<keyword evidence="1" id="KW-0472">Membrane</keyword>
<name>A0A8S5UP50_9CAUD</name>